<keyword evidence="5" id="KW-1185">Reference proteome</keyword>
<dbReference type="RefSeq" id="WP_049737605.1">
    <property type="nucleotide sequence ID" value="NZ_BJON01000013.1"/>
</dbReference>
<dbReference type="PROSITE" id="PS51257">
    <property type="entry name" value="PROKAR_LIPOPROTEIN"/>
    <property type="match status" value="1"/>
</dbReference>
<dbReference type="CDD" id="cd13585">
    <property type="entry name" value="PBP2_TMBP_like"/>
    <property type="match status" value="1"/>
</dbReference>
<evidence type="ECO:0000313" key="4">
    <source>
        <dbReference type="Proteomes" id="UP000036834"/>
    </source>
</evidence>
<evidence type="ECO:0000256" key="1">
    <source>
        <dbReference type="SAM" id="SignalP"/>
    </source>
</evidence>
<reference evidence="3" key="2">
    <citation type="submission" date="2015-07" db="EMBL/GenBank/DDBJ databases">
        <title>MeaNS - Measles Nucleotide Surveillance Program.</title>
        <authorList>
            <person name="Tran T."/>
            <person name="Druce J."/>
        </authorList>
    </citation>
    <scope>NUCLEOTIDE SEQUENCE</scope>
    <source>
        <strain evidence="3">DSM 9887</strain>
    </source>
</reference>
<dbReference type="PANTHER" id="PTHR43649">
    <property type="entry name" value="ARABINOSE-BINDING PROTEIN-RELATED"/>
    <property type="match status" value="1"/>
</dbReference>
<sequence length="446" mass="50320">MGIRSWISMALQMSIVTALLVGCSQPSAVPDAQAPSSGTGDERSGQTVRLKMVESITSPQRTELLKGMLAQFEEKNPGIKVDLISPPFEGADQKITQMLMAKEELDVLEVREFNAKQFSMNGFIENLQPYTDKWQNYDQLTDVAKRRATWVDNTPYYIPNGLYQRVLYYRTDWFKEAGIEVPKTWDELLTAGKKLTDPAKNRFGYSFRGGSTGWDYALITMWAYNGTQVDPASAFFLKDGRTLFSTPESLEAMRYYKQLYKEASPADSVSWGFQEMVQGFVAGSTAMLIQDPDVIDGAKEKMEEGTWATAPIPVGPSGVAQQVVGGPGWGMTAYSKHKEEAWKLIEFLSDPEQATLFAKKTSVIPVVKSAAEDEFYKTGYFKPFIEMNQQPSTFLDVSRPVDYKGWGAWQSTADKDIQSYLLDQLSVEDLLKKWDQYWSKEKAERK</sequence>
<accession>A0A0K9YZF8</accession>
<keyword evidence="1" id="KW-0732">Signal</keyword>
<dbReference type="Proteomes" id="UP000036834">
    <property type="component" value="Unassembled WGS sequence"/>
</dbReference>
<reference evidence="4" key="1">
    <citation type="submission" date="2015-07" db="EMBL/GenBank/DDBJ databases">
        <title>Genome sequencing project for genomic taxonomy and phylogenomics of Bacillus-like bacteria.</title>
        <authorList>
            <person name="Liu B."/>
            <person name="Wang J."/>
            <person name="Zhu Y."/>
            <person name="Liu G."/>
            <person name="Chen Q."/>
            <person name="Chen Z."/>
            <person name="Lan J."/>
            <person name="Che J."/>
            <person name="Ge C."/>
            <person name="Shi H."/>
            <person name="Pan Z."/>
            <person name="Liu X."/>
        </authorList>
    </citation>
    <scope>NUCLEOTIDE SEQUENCE [LARGE SCALE GENOMIC DNA]</scope>
    <source>
        <strain evidence="4">DSM 9887</strain>
    </source>
</reference>
<evidence type="ECO:0000313" key="5">
    <source>
        <dbReference type="Proteomes" id="UP000319578"/>
    </source>
</evidence>
<dbReference type="SUPFAM" id="SSF53850">
    <property type="entry name" value="Periplasmic binding protein-like II"/>
    <property type="match status" value="1"/>
</dbReference>
<dbReference type="InterPro" id="IPR006059">
    <property type="entry name" value="SBP"/>
</dbReference>
<comment type="caution">
    <text evidence="3">The sequence shown here is derived from an EMBL/GenBank/DDBJ whole genome shotgun (WGS) entry which is preliminary data.</text>
</comment>
<dbReference type="Gene3D" id="3.40.190.10">
    <property type="entry name" value="Periplasmic binding protein-like II"/>
    <property type="match status" value="1"/>
</dbReference>
<dbReference type="OrthoDB" id="9808332at2"/>
<protein>
    <submittedName>
        <fullName evidence="3">ABC transporter substrate-binding protein</fullName>
    </submittedName>
</protein>
<dbReference type="EMBL" id="LGIQ01000005">
    <property type="protein sequence ID" value="KNB73600.1"/>
    <property type="molecule type" value="Genomic_DNA"/>
</dbReference>
<proteinExistence type="predicted"/>
<dbReference type="PATRIC" id="fig|54915.3.peg.6736"/>
<dbReference type="AlphaFoldDB" id="A0A0K9YZF8"/>
<dbReference type="Proteomes" id="UP000319578">
    <property type="component" value="Unassembled WGS sequence"/>
</dbReference>
<dbReference type="Pfam" id="PF01547">
    <property type="entry name" value="SBP_bac_1"/>
    <property type="match status" value="1"/>
</dbReference>
<dbReference type="STRING" id="54915.ADS79_06570"/>
<dbReference type="PANTHER" id="PTHR43649:SF12">
    <property type="entry name" value="DIACETYLCHITOBIOSE BINDING PROTEIN DASA"/>
    <property type="match status" value="1"/>
</dbReference>
<dbReference type="InterPro" id="IPR050490">
    <property type="entry name" value="Bact_solute-bd_prot1"/>
</dbReference>
<feature type="chain" id="PRO_5038828032" evidence="1">
    <location>
        <begin position="29"/>
        <end position="446"/>
    </location>
</feature>
<organism evidence="3 4">
    <name type="scientific">Brevibacillus reuszeri</name>
    <dbReference type="NCBI Taxonomy" id="54915"/>
    <lineage>
        <taxon>Bacteria</taxon>
        <taxon>Bacillati</taxon>
        <taxon>Bacillota</taxon>
        <taxon>Bacilli</taxon>
        <taxon>Bacillales</taxon>
        <taxon>Paenibacillaceae</taxon>
        <taxon>Brevibacillus</taxon>
    </lineage>
</organism>
<evidence type="ECO:0000313" key="2">
    <source>
        <dbReference type="EMBL" id="GED69573.1"/>
    </source>
</evidence>
<feature type="signal peptide" evidence="1">
    <location>
        <begin position="1"/>
        <end position="28"/>
    </location>
</feature>
<reference evidence="2 5" key="3">
    <citation type="submission" date="2019-06" db="EMBL/GenBank/DDBJ databases">
        <title>Whole genome shotgun sequence of Brevibacillus reuszeri NBRC 15719.</title>
        <authorList>
            <person name="Hosoyama A."/>
            <person name="Uohara A."/>
            <person name="Ohji S."/>
            <person name="Ichikawa N."/>
        </authorList>
    </citation>
    <scope>NUCLEOTIDE SEQUENCE [LARGE SCALE GENOMIC DNA]</scope>
    <source>
        <strain evidence="2 5">NBRC 15719</strain>
    </source>
</reference>
<name>A0A0K9YZF8_9BACL</name>
<gene>
    <name evidence="3" type="ORF">ADS79_06570</name>
    <name evidence="2" type="ORF">BRE01_32750</name>
</gene>
<evidence type="ECO:0000313" key="3">
    <source>
        <dbReference type="EMBL" id="KNB73600.1"/>
    </source>
</evidence>
<dbReference type="EMBL" id="BJON01000013">
    <property type="protein sequence ID" value="GED69573.1"/>
    <property type="molecule type" value="Genomic_DNA"/>
</dbReference>